<evidence type="ECO:0000313" key="9">
    <source>
        <dbReference type="RefSeq" id="XP_030544651.2"/>
    </source>
</evidence>
<feature type="domain" description="DUF642" evidence="7">
    <location>
        <begin position="33"/>
        <end position="188"/>
    </location>
</feature>
<feature type="signal peptide" evidence="6">
    <location>
        <begin position="1"/>
        <end position="31"/>
    </location>
</feature>
<dbReference type="PANTHER" id="PTHR31265:SF28">
    <property type="entry name" value="EMB|CAB87702.1"/>
    <property type="match status" value="1"/>
</dbReference>
<evidence type="ECO:0000256" key="4">
    <source>
        <dbReference type="ARBA" id="ARBA00022729"/>
    </source>
</evidence>
<reference evidence="9" key="1">
    <citation type="submission" date="2025-08" db="UniProtKB">
        <authorList>
            <consortium name="RefSeq"/>
        </authorList>
    </citation>
    <scope>IDENTIFICATION</scope>
    <source>
        <tissue evidence="9">Leaf</tissue>
    </source>
</reference>
<feature type="chain" id="PRO_5045899733" evidence="6">
    <location>
        <begin position="32"/>
        <end position="391"/>
    </location>
</feature>
<dbReference type="InterPro" id="IPR006946">
    <property type="entry name" value="DGR2-like_dom"/>
</dbReference>
<dbReference type="AlphaFoldDB" id="A0A8B8QBX9"/>
<dbReference type="Proteomes" id="UP000827889">
    <property type="component" value="Chromosome 11"/>
</dbReference>
<proteinExistence type="predicted"/>
<evidence type="ECO:0000256" key="5">
    <source>
        <dbReference type="ARBA" id="ARBA00023180"/>
    </source>
</evidence>
<evidence type="ECO:0000256" key="1">
    <source>
        <dbReference type="ARBA" id="ARBA00004196"/>
    </source>
</evidence>
<dbReference type="Pfam" id="PF04862">
    <property type="entry name" value="DUF642"/>
    <property type="match status" value="2"/>
</dbReference>
<dbReference type="GO" id="GO:0005576">
    <property type="term" value="C:extracellular region"/>
    <property type="evidence" value="ECO:0007669"/>
    <property type="project" value="UniProtKB-SubCell"/>
</dbReference>
<evidence type="ECO:0000256" key="6">
    <source>
        <dbReference type="SAM" id="SignalP"/>
    </source>
</evidence>
<keyword evidence="8" id="KW-1185">Reference proteome</keyword>
<dbReference type="PANTHER" id="PTHR31265">
    <property type="entry name" value="OS02G0527500 PROTEIN-RELATED"/>
    <property type="match status" value="1"/>
</dbReference>
<name>A0A8B8QBX9_9MYRT</name>
<keyword evidence="4 6" id="KW-0732">Signal</keyword>
<protein>
    <submittedName>
        <fullName evidence="9">Uncharacterized protein LOC115751080</fullName>
    </submittedName>
</protein>
<dbReference type="RefSeq" id="XP_030544651.2">
    <property type="nucleotide sequence ID" value="XM_030688791.2"/>
</dbReference>
<dbReference type="KEGG" id="rarg:115751080"/>
<keyword evidence="5" id="KW-0325">Glycoprotein</keyword>
<dbReference type="GeneID" id="115751080"/>
<keyword evidence="3" id="KW-0964">Secreted</keyword>
<feature type="domain" description="DUF642" evidence="7">
    <location>
        <begin position="200"/>
        <end position="364"/>
    </location>
</feature>
<accession>A0A8B8QBX9</accession>
<dbReference type="Gene3D" id="2.60.120.260">
    <property type="entry name" value="Galactose-binding domain-like"/>
    <property type="match status" value="1"/>
</dbReference>
<dbReference type="InterPro" id="IPR052437">
    <property type="entry name" value="Pectin_Meth_Modulator"/>
</dbReference>
<gene>
    <name evidence="9" type="primary">LOC115751080</name>
</gene>
<sequence length="391" mass="41697">MGLRYCCRRIAMKKAASTLVLQFLLLGFASAADLLQNPDFETPPPGVPANSTGPFLLWQNDTLPGWSFSGEVYYLTASGDGQRRAVQLGQDGTINQTFAASADYADYLVTFAIASSGGANCSSNGSVVISAPDSRGVFPVGEKQRAVYGQFLGSWGDREAIDLVIGSETTESDVNATCWPVVDSIVLKSITSLVKANDNELVNGGFEFGPDFLADSNEGVLLQPAQSPVQSPLREWSILGTVKYIDSKHFFIPQGNAAVEFVSGNSSGIQTAAQLTKDSSYTLEFMLGDGNDSCVGDLEVRAQAGSVLQNYTIQSKGMGSAQKFSFKFKADSDTGTTPISFVSYVSSQTKDGTLCGPVVDDVVLRASLGLKLAIQWRFLLSLLLFVAPVMN</sequence>
<evidence type="ECO:0000256" key="3">
    <source>
        <dbReference type="ARBA" id="ARBA00022525"/>
    </source>
</evidence>
<comment type="subcellular location">
    <subcellularLocation>
        <location evidence="1">Cell envelope</location>
    </subcellularLocation>
    <subcellularLocation>
        <location evidence="2">Secreted</location>
    </subcellularLocation>
</comment>
<organism evidence="8 9">
    <name type="scientific">Rhodamnia argentea</name>
    <dbReference type="NCBI Taxonomy" id="178133"/>
    <lineage>
        <taxon>Eukaryota</taxon>
        <taxon>Viridiplantae</taxon>
        <taxon>Streptophyta</taxon>
        <taxon>Embryophyta</taxon>
        <taxon>Tracheophyta</taxon>
        <taxon>Spermatophyta</taxon>
        <taxon>Magnoliopsida</taxon>
        <taxon>eudicotyledons</taxon>
        <taxon>Gunneridae</taxon>
        <taxon>Pentapetalae</taxon>
        <taxon>rosids</taxon>
        <taxon>malvids</taxon>
        <taxon>Myrtales</taxon>
        <taxon>Myrtaceae</taxon>
        <taxon>Myrtoideae</taxon>
        <taxon>Myrteae</taxon>
        <taxon>Australasian group</taxon>
        <taxon>Rhodamnia</taxon>
    </lineage>
</organism>
<evidence type="ECO:0000256" key="2">
    <source>
        <dbReference type="ARBA" id="ARBA00004613"/>
    </source>
</evidence>
<evidence type="ECO:0000259" key="7">
    <source>
        <dbReference type="Pfam" id="PF04862"/>
    </source>
</evidence>
<evidence type="ECO:0000313" key="8">
    <source>
        <dbReference type="Proteomes" id="UP000827889"/>
    </source>
</evidence>